<proteinExistence type="inferred from homology"/>
<dbReference type="GO" id="GO:0046872">
    <property type="term" value="F:metal ion binding"/>
    <property type="evidence" value="ECO:0007669"/>
    <property type="project" value="UniProtKB-UniRule"/>
</dbReference>
<evidence type="ECO:0000256" key="3">
    <source>
        <dbReference type="ARBA" id="ARBA00022722"/>
    </source>
</evidence>
<feature type="binding site" evidence="9">
    <location>
        <position position="12"/>
    </location>
    <ligand>
        <name>Mg(2+)</name>
        <dbReference type="ChEBI" id="CHEBI:18420"/>
        <note>catalytic</note>
    </ligand>
</feature>
<comment type="caution">
    <text evidence="11">The sequence shown here is derived from an EMBL/GenBank/DDBJ whole genome shotgun (WGS) entry which is preliminary data.</text>
</comment>
<dbReference type="NCBIfam" id="TIGR01573">
    <property type="entry name" value="cas2"/>
    <property type="match status" value="1"/>
</dbReference>
<dbReference type="PANTHER" id="PTHR34405">
    <property type="entry name" value="CRISPR-ASSOCIATED ENDORIBONUCLEASE CAS2"/>
    <property type="match status" value="1"/>
</dbReference>
<dbReference type="CDD" id="cd09725">
    <property type="entry name" value="Cas2_I_II_III"/>
    <property type="match status" value="1"/>
</dbReference>
<dbReference type="GO" id="GO:0016787">
    <property type="term" value="F:hydrolase activity"/>
    <property type="evidence" value="ECO:0007669"/>
    <property type="project" value="UniProtKB-KW"/>
</dbReference>
<evidence type="ECO:0000256" key="6">
    <source>
        <dbReference type="ARBA" id="ARBA00022801"/>
    </source>
</evidence>
<evidence type="ECO:0000256" key="9">
    <source>
        <dbReference type="HAMAP-Rule" id="MF_01471"/>
    </source>
</evidence>
<dbReference type="GO" id="GO:0043571">
    <property type="term" value="P:maintenance of CRISPR repeat elements"/>
    <property type="evidence" value="ECO:0007669"/>
    <property type="project" value="UniProtKB-UniRule"/>
</dbReference>
<comment type="similarity">
    <text evidence="2 9 10">Belongs to the CRISPR-associated endoribonuclease Cas2 protein family.</text>
</comment>
<dbReference type="SUPFAM" id="SSF143430">
    <property type="entry name" value="TTP0101/SSO1404-like"/>
    <property type="match status" value="1"/>
</dbReference>
<name>A0A7V6A2N9_9BACT</name>
<sequence length="95" mass="11102">MGKKRFYVISYDIVEDRRRSRAAETLKDYGIRVQKSVFEARLDQPTVKKLLSRLHQLIDENTDTILVYLLCEACVSQKRLLGLKIWGAEGDFRLL</sequence>
<comment type="cofactor">
    <cofactor evidence="1 9">
        <name>Mg(2+)</name>
        <dbReference type="ChEBI" id="CHEBI:18420"/>
    </cofactor>
</comment>
<reference evidence="11" key="1">
    <citation type="journal article" date="2020" name="mSystems">
        <title>Genome- and Community-Level Interaction Insights into Carbon Utilization and Element Cycling Functions of Hydrothermarchaeota in Hydrothermal Sediment.</title>
        <authorList>
            <person name="Zhou Z."/>
            <person name="Liu Y."/>
            <person name="Xu W."/>
            <person name="Pan J."/>
            <person name="Luo Z.H."/>
            <person name="Li M."/>
        </authorList>
    </citation>
    <scope>NUCLEOTIDE SEQUENCE [LARGE SCALE GENOMIC DNA]</scope>
    <source>
        <strain evidence="11">SpSt-767</strain>
    </source>
</reference>
<dbReference type="InterPro" id="IPR019199">
    <property type="entry name" value="Virulence_VapD/CRISPR_Cas2"/>
</dbReference>
<evidence type="ECO:0000256" key="7">
    <source>
        <dbReference type="ARBA" id="ARBA00022842"/>
    </source>
</evidence>
<keyword evidence="7 9" id="KW-0460">Magnesium</keyword>
<gene>
    <name evidence="9 11" type="primary">cas2</name>
    <name evidence="11" type="ORF">ENV52_05275</name>
</gene>
<protein>
    <recommendedName>
        <fullName evidence="9">CRISPR-associated endoribonuclease Cas2</fullName>
        <ecNumber evidence="9">3.1.-.-</ecNumber>
    </recommendedName>
</protein>
<dbReference type="GO" id="GO:0004521">
    <property type="term" value="F:RNA endonuclease activity"/>
    <property type="evidence" value="ECO:0007669"/>
    <property type="project" value="UniProtKB-UniRule"/>
</dbReference>
<keyword evidence="4 9" id="KW-0479">Metal-binding</keyword>
<keyword evidence="5 9" id="KW-0255">Endonuclease</keyword>
<dbReference type="Pfam" id="PF09827">
    <property type="entry name" value="CRISPR_Cas2"/>
    <property type="match status" value="1"/>
</dbReference>
<dbReference type="InterPro" id="IPR021127">
    <property type="entry name" value="CRISPR_associated_Cas2"/>
</dbReference>
<dbReference type="PIRSF" id="PIRSF032582">
    <property type="entry name" value="Cas2"/>
    <property type="match status" value="1"/>
</dbReference>
<keyword evidence="8 9" id="KW-0051">Antiviral defense</keyword>
<keyword evidence="3 9" id="KW-0540">Nuclease</keyword>
<evidence type="ECO:0000256" key="4">
    <source>
        <dbReference type="ARBA" id="ARBA00022723"/>
    </source>
</evidence>
<dbReference type="EC" id="3.1.-.-" evidence="9"/>
<comment type="subunit">
    <text evidence="9">Homodimer, forms a heterotetramer with a Cas1 homodimer.</text>
</comment>
<dbReference type="AlphaFoldDB" id="A0A7V6A2N9"/>
<evidence type="ECO:0000256" key="10">
    <source>
        <dbReference type="PIRNR" id="PIRNR032582"/>
    </source>
</evidence>
<evidence type="ECO:0000256" key="1">
    <source>
        <dbReference type="ARBA" id="ARBA00001946"/>
    </source>
</evidence>
<comment type="function">
    <text evidence="9">CRISPR (clustered regularly interspaced short palindromic repeat), is an adaptive immune system that provides protection against mobile genetic elements (viruses, transposable elements and conjugative plasmids). CRISPR clusters contain sequences complementary to antecedent mobile elements and target invading nucleic acids. CRISPR clusters are transcribed and processed into CRISPR RNA (crRNA). Functions as a ssRNA-specific endoribonuclease. Involved in the integration of spacer DNA into the CRISPR cassette.</text>
</comment>
<evidence type="ECO:0000256" key="5">
    <source>
        <dbReference type="ARBA" id="ARBA00022759"/>
    </source>
</evidence>
<dbReference type="Gene3D" id="3.30.70.240">
    <property type="match status" value="1"/>
</dbReference>
<dbReference type="GO" id="GO:0051607">
    <property type="term" value="P:defense response to virus"/>
    <property type="evidence" value="ECO:0007669"/>
    <property type="project" value="UniProtKB-UniRule"/>
</dbReference>
<accession>A0A7V6A2N9</accession>
<organism evidence="11">
    <name type="scientific">Desulfobacca acetoxidans</name>
    <dbReference type="NCBI Taxonomy" id="60893"/>
    <lineage>
        <taxon>Bacteria</taxon>
        <taxon>Pseudomonadati</taxon>
        <taxon>Thermodesulfobacteriota</taxon>
        <taxon>Desulfobaccia</taxon>
        <taxon>Desulfobaccales</taxon>
        <taxon>Desulfobaccaceae</taxon>
        <taxon>Desulfobacca</taxon>
    </lineage>
</organism>
<evidence type="ECO:0000313" key="11">
    <source>
        <dbReference type="EMBL" id="HHS29097.1"/>
    </source>
</evidence>
<evidence type="ECO:0000256" key="8">
    <source>
        <dbReference type="ARBA" id="ARBA00023118"/>
    </source>
</evidence>
<dbReference type="HAMAP" id="MF_01471">
    <property type="entry name" value="Cas2"/>
    <property type="match status" value="1"/>
</dbReference>
<keyword evidence="6 9" id="KW-0378">Hydrolase</keyword>
<dbReference type="EMBL" id="DTGR01000079">
    <property type="protein sequence ID" value="HHS29097.1"/>
    <property type="molecule type" value="Genomic_DNA"/>
</dbReference>
<evidence type="ECO:0000256" key="2">
    <source>
        <dbReference type="ARBA" id="ARBA00009959"/>
    </source>
</evidence>
<dbReference type="PANTHER" id="PTHR34405:SF3">
    <property type="entry name" value="CRISPR-ASSOCIATED ENDORIBONUCLEASE CAS2 3"/>
    <property type="match status" value="1"/>
</dbReference>